<evidence type="ECO:0000313" key="4">
    <source>
        <dbReference type="Proteomes" id="UP000187609"/>
    </source>
</evidence>
<gene>
    <name evidence="3" type="primary">CRR3</name>
    <name evidence="3" type="ORF">A4A49_01812</name>
</gene>
<keyword evidence="4" id="KW-1185">Reference proteome</keyword>
<feature type="region of interest" description="Disordered" evidence="1">
    <location>
        <begin position="15"/>
        <end position="43"/>
    </location>
</feature>
<dbReference type="STRING" id="49451.A0A314LES0"/>
<keyword evidence="2" id="KW-0472">Membrane</keyword>
<feature type="compositionally biased region" description="Pro residues" evidence="1">
    <location>
        <begin position="22"/>
        <end position="35"/>
    </location>
</feature>
<dbReference type="GeneID" id="109237140"/>
<dbReference type="InterPro" id="IPR038931">
    <property type="entry name" value="CRR3"/>
</dbReference>
<feature type="transmembrane region" description="Helical" evidence="2">
    <location>
        <begin position="142"/>
        <end position="162"/>
    </location>
</feature>
<dbReference type="AlphaFoldDB" id="A0A314LES0"/>
<evidence type="ECO:0000256" key="1">
    <source>
        <dbReference type="SAM" id="MobiDB-lite"/>
    </source>
</evidence>
<accession>A0A314LES0</accession>
<sequence length="172" mass="19059">MIGLKFISMAKPRKILASSSPPTDPSPFLPSPSPSPSNNLNAPLLKSQPRLELQKKKKQNQRRLSVAEIERAIGAGIFRDRDTSREAKESKTLFDSILSNSVGENEGDVEKKLRETGEWLIDKTEDTSASAGKKILVVVFKWILPLWILAFLVASGMVNLPFSTPFLDDLLL</sequence>
<dbReference type="GO" id="GO:0010598">
    <property type="term" value="C:NAD(P)H dehydrogenase complex (plastoquinone)"/>
    <property type="evidence" value="ECO:0007669"/>
    <property type="project" value="InterPro"/>
</dbReference>
<comment type="caution">
    <text evidence="3">The sequence shown here is derived from an EMBL/GenBank/DDBJ whole genome shotgun (WGS) entry which is preliminary data.</text>
</comment>
<dbReference type="Gramene" id="OIT40165">
    <property type="protein sequence ID" value="OIT40165"/>
    <property type="gene ID" value="A4A49_01812"/>
</dbReference>
<evidence type="ECO:0000256" key="2">
    <source>
        <dbReference type="SAM" id="Phobius"/>
    </source>
</evidence>
<reference evidence="3" key="1">
    <citation type="submission" date="2016-11" db="EMBL/GenBank/DDBJ databases">
        <title>The genome of Nicotiana attenuata.</title>
        <authorList>
            <person name="Xu S."/>
            <person name="Brockmoeller T."/>
            <person name="Gaquerel E."/>
            <person name="Navarro A."/>
            <person name="Kuhl H."/>
            <person name="Gase K."/>
            <person name="Ling Z."/>
            <person name="Zhou W."/>
            <person name="Kreitzer C."/>
            <person name="Stanke M."/>
            <person name="Tang H."/>
            <person name="Lyons E."/>
            <person name="Pandey P."/>
            <person name="Pandey S.P."/>
            <person name="Timmermann B."/>
            <person name="Baldwin I.T."/>
        </authorList>
    </citation>
    <scope>NUCLEOTIDE SEQUENCE [LARGE SCALE GENOMIC DNA]</scope>
    <source>
        <strain evidence="3">UT</strain>
    </source>
</reference>
<proteinExistence type="predicted"/>
<evidence type="ECO:0000313" key="3">
    <source>
        <dbReference type="EMBL" id="OIT40165.1"/>
    </source>
</evidence>
<dbReference type="GO" id="GO:0009535">
    <property type="term" value="C:chloroplast thylakoid membrane"/>
    <property type="evidence" value="ECO:0007669"/>
    <property type="project" value="InterPro"/>
</dbReference>
<protein>
    <submittedName>
        <fullName evidence="3">Nad(P)h dehydrogenase subunit crr3, chloroplastic</fullName>
    </submittedName>
</protein>
<organism evidence="3 4">
    <name type="scientific">Nicotiana attenuata</name>
    <name type="common">Coyote tobacco</name>
    <dbReference type="NCBI Taxonomy" id="49451"/>
    <lineage>
        <taxon>Eukaryota</taxon>
        <taxon>Viridiplantae</taxon>
        <taxon>Streptophyta</taxon>
        <taxon>Embryophyta</taxon>
        <taxon>Tracheophyta</taxon>
        <taxon>Spermatophyta</taxon>
        <taxon>Magnoliopsida</taxon>
        <taxon>eudicotyledons</taxon>
        <taxon>Gunneridae</taxon>
        <taxon>Pentapetalae</taxon>
        <taxon>asterids</taxon>
        <taxon>lamiids</taxon>
        <taxon>Solanales</taxon>
        <taxon>Solanaceae</taxon>
        <taxon>Nicotianoideae</taxon>
        <taxon>Nicotianeae</taxon>
        <taxon>Nicotiana</taxon>
    </lineage>
</organism>
<dbReference type="PANTHER" id="PTHR36340:SF1">
    <property type="entry name" value="NAD(P)H DEHYDROGENASE SUBUNIT CRR3, CHLOROPLASTIC-RELATED"/>
    <property type="match status" value="1"/>
</dbReference>
<dbReference type="Proteomes" id="UP000187609">
    <property type="component" value="Unassembled WGS sequence"/>
</dbReference>
<dbReference type="PANTHER" id="PTHR36340">
    <property type="entry name" value="NAD(P)H DEHYDROGENASE SUBUNIT CRR3, CHLOROPLASTIC-RELATED"/>
    <property type="match status" value="1"/>
</dbReference>
<dbReference type="EMBL" id="MJEQ01000046">
    <property type="protein sequence ID" value="OIT40165.1"/>
    <property type="molecule type" value="Genomic_DNA"/>
</dbReference>
<keyword evidence="2" id="KW-0812">Transmembrane</keyword>
<dbReference type="OrthoDB" id="1227199at2759"/>
<dbReference type="GO" id="GO:0009773">
    <property type="term" value="P:photosynthetic electron transport in photosystem I"/>
    <property type="evidence" value="ECO:0007669"/>
    <property type="project" value="InterPro"/>
</dbReference>
<dbReference type="KEGG" id="nau:109237140"/>
<keyword evidence="2" id="KW-1133">Transmembrane helix</keyword>
<name>A0A314LES0_NICAT</name>